<proteinExistence type="predicted"/>
<protein>
    <submittedName>
        <fullName evidence="1">Uncharacterized protein</fullName>
    </submittedName>
</protein>
<accession>A0A9P4QAY9</accession>
<sequence>MKSKGLACAFCEKILVTASDMLLPTMNVDSPPLWSQGTPAFMASGIHKSGQGHHSTVRRVFACLRSLDAGLHTVETNRAHMRTYTARKWQCKSTQFQSNSTTEHPTGQSQAIQPSIQCAQSQFPRRLSFCPERLVLLSLSWFLPFLLFQGLCRVAAALRSLRGFLSSMLAALQHRRLPRQLPGTSGCYVTLHMHSQGG</sequence>
<dbReference type="EMBL" id="MU003778">
    <property type="protein sequence ID" value="KAF2723069.1"/>
    <property type="molecule type" value="Genomic_DNA"/>
</dbReference>
<gene>
    <name evidence="1" type="ORF">K431DRAFT_283235</name>
</gene>
<dbReference type="Proteomes" id="UP000799441">
    <property type="component" value="Unassembled WGS sequence"/>
</dbReference>
<organism evidence="1 2">
    <name type="scientific">Polychaeton citri CBS 116435</name>
    <dbReference type="NCBI Taxonomy" id="1314669"/>
    <lineage>
        <taxon>Eukaryota</taxon>
        <taxon>Fungi</taxon>
        <taxon>Dikarya</taxon>
        <taxon>Ascomycota</taxon>
        <taxon>Pezizomycotina</taxon>
        <taxon>Dothideomycetes</taxon>
        <taxon>Dothideomycetidae</taxon>
        <taxon>Capnodiales</taxon>
        <taxon>Capnodiaceae</taxon>
        <taxon>Polychaeton</taxon>
    </lineage>
</organism>
<evidence type="ECO:0000313" key="1">
    <source>
        <dbReference type="EMBL" id="KAF2723069.1"/>
    </source>
</evidence>
<reference evidence="1" key="1">
    <citation type="journal article" date="2020" name="Stud. Mycol.">
        <title>101 Dothideomycetes genomes: a test case for predicting lifestyles and emergence of pathogens.</title>
        <authorList>
            <person name="Haridas S."/>
            <person name="Albert R."/>
            <person name="Binder M."/>
            <person name="Bloem J."/>
            <person name="Labutti K."/>
            <person name="Salamov A."/>
            <person name="Andreopoulos B."/>
            <person name="Baker S."/>
            <person name="Barry K."/>
            <person name="Bills G."/>
            <person name="Bluhm B."/>
            <person name="Cannon C."/>
            <person name="Castanera R."/>
            <person name="Culley D."/>
            <person name="Daum C."/>
            <person name="Ezra D."/>
            <person name="Gonzalez J."/>
            <person name="Henrissat B."/>
            <person name="Kuo A."/>
            <person name="Liang C."/>
            <person name="Lipzen A."/>
            <person name="Lutzoni F."/>
            <person name="Magnuson J."/>
            <person name="Mondo S."/>
            <person name="Nolan M."/>
            <person name="Ohm R."/>
            <person name="Pangilinan J."/>
            <person name="Park H.-J."/>
            <person name="Ramirez L."/>
            <person name="Alfaro M."/>
            <person name="Sun H."/>
            <person name="Tritt A."/>
            <person name="Yoshinaga Y."/>
            <person name="Zwiers L.-H."/>
            <person name="Turgeon B."/>
            <person name="Goodwin S."/>
            <person name="Spatafora J."/>
            <person name="Crous P."/>
            <person name="Grigoriev I."/>
        </authorList>
    </citation>
    <scope>NUCLEOTIDE SEQUENCE</scope>
    <source>
        <strain evidence="1">CBS 116435</strain>
    </source>
</reference>
<dbReference type="AlphaFoldDB" id="A0A9P4QAY9"/>
<name>A0A9P4QAY9_9PEZI</name>
<evidence type="ECO:0000313" key="2">
    <source>
        <dbReference type="Proteomes" id="UP000799441"/>
    </source>
</evidence>
<comment type="caution">
    <text evidence="1">The sequence shown here is derived from an EMBL/GenBank/DDBJ whole genome shotgun (WGS) entry which is preliminary data.</text>
</comment>
<keyword evidence="2" id="KW-1185">Reference proteome</keyword>